<gene>
    <name evidence="2" type="ORF">PCOR1329_LOCUS36645</name>
</gene>
<reference evidence="2" key="1">
    <citation type="submission" date="2023-10" db="EMBL/GenBank/DDBJ databases">
        <authorList>
            <person name="Chen Y."/>
            <person name="Shah S."/>
            <person name="Dougan E. K."/>
            <person name="Thang M."/>
            <person name="Chan C."/>
        </authorList>
    </citation>
    <scope>NUCLEOTIDE SEQUENCE [LARGE SCALE GENOMIC DNA]</scope>
</reference>
<protein>
    <recommendedName>
        <fullName evidence="4">Ubiquitinyl hydrolase 1</fullName>
    </recommendedName>
</protein>
<organism evidence="2 3">
    <name type="scientific">Prorocentrum cordatum</name>
    <dbReference type="NCBI Taxonomy" id="2364126"/>
    <lineage>
        <taxon>Eukaryota</taxon>
        <taxon>Sar</taxon>
        <taxon>Alveolata</taxon>
        <taxon>Dinophyceae</taxon>
        <taxon>Prorocentrales</taxon>
        <taxon>Prorocentraceae</taxon>
        <taxon>Prorocentrum</taxon>
    </lineage>
</organism>
<proteinExistence type="predicted"/>
<name>A0ABN9T8K3_9DINO</name>
<dbReference type="Proteomes" id="UP001189429">
    <property type="component" value="Unassembled WGS sequence"/>
</dbReference>
<evidence type="ECO:0000313" key="3">
    <source>
        <dbReference type="Proteomes" id="UP001189429"/>
    </source>
</evidence>
<feature type="region of interest" description="Disordered" evidence="1">
    <location>
        <begin position="143"/>
        <end position="166"/>
    </location>
</feature>
<keyword evidence="3" id="KW-1185">Reference proteome</keyword>
<accession>A0ABN9T8K3</accession>
<comment type="caution">
    <text evidence="2">The sequence shown here is derived from an EMBL/GenBank/DDBJ whole genome shotgun (WGS) entry which is preliminary data.</text>
</comment>
<sequence length="166" mass="18331">MCAWEGPRDERPRVVTSSTKHAVVVWWSMVGSKLCFDGVSEMPDHSGGVISLSSFFELVMSCHVGGSLVQWHGLSRTCIRRIQSSTVCSCSLAMVNDKVVLAQAFATKGRGNYSSIHFAAFAHLRQEEGVQVVKEPKKEKAAKMFAHKSRGGRKNFECKKTGRHTS</sequence>
<evidence type="ECO:0000256" key="1">
    <source>
        <dbReference type="SAM" id="MobiDB-lite"/>
    </source>
</evidence>
<dbReference type="EMBL" id="CAUYUJ010014456">
    <property type="protein sequence ID" value="CAK0841441.1"/>
    <property type="molecule type" value="Genomic_DNA"/>
</dbReference>
<evidence type="ECO:0000313" key="2">
    <source>
        <dbReference type="EMBL" id="CAK0841441.1"/>
    </source>
</evidence>
<evidence type="ECO:0008006" key="4">
    <source>
        <dbReference type="Google" id="ProtNLM"/>
    </source>
</evidence>